<feature type="non-terminal residue" evidence="1">
    <location>
        <position position="73"/>
    </location>
</feature>
<proteinExistence type="predicted"/>
<evidence type="ECO:0000313" key="2">
    <source>
        <dbReference type="Proteomes" id="UP001469553"/>
    </source>
</evidence>
<keyword evidence="2" id="KW-1185">Reference proteome</keyword>
<dbReference type="Proteomes" id="UP001469553">
    <property type="component" value="Unassembled WGS sequence"/>
</dbReference>
<sequence>MLLDLWSSDWEQRKSKGREELSNSVKLAGCSLFPPTQGVTGRCCGTAVAHQRAINLGSKGVEIQKEASARCLT</sequence>
<organism evidence="1 2">
    <name type="scientific">Ameca splendens</name>
    <dbReference type="NCBI Taxonomy" id="208324"/>
    <lineage>
        <taxon>Eukaryota</taxon>
        <taxon>Metazoa</taxon>
        <taxon>Chordata</taxon>
        <taxon>Craniata</taxon>
        <taxon>Vertebrata</taxon>
        <taxon>Euteleostomi</taxon>
        <taxon>Actinopterygii</taxon>
        <taxon>Neopterygii</taxon>
        <taxon>Teleostei</taxon>
        <taxon>Neoteleostei</taxon>
        <taxon>Acanthomorphata</taxon>
        <taxon>Ovalentaria</taxon>
        <taxon>Atherinomorphae</taxon>
        <taxon>Cyprinodontiformes</taxon>
        <taxon>Goodeidae</taxon>
        <taxon>Ameca</taxon>
    </lineage>
</organism>
<comment type="caution">
    <text evidence="1">The sequence shown here is derived from an EMBL/GenBank/DDBJ whole genome shotgun (WGS) entry which is preliminary data.</text>
</comment>
<name>A0ABV0YBS3_9TELE</name>
<reference evidence="1 2" key="1">
    <citation type="submission" date="2021-06" db="EMBL/GenBank/DDBJ databases">
        <authorList>
            <person name="Palmer J.M."/>
        </authorList>
    </citation>
    <scope>NUCLEOTIDE SEQUENCE [LARGE SCALE GENOMIC DNA]</scope>
    <source>
        <strain evidence="1 2">AS_MEX2019</strain>
        <tissue evidence="1">Muscle</tissue>
    </source>
</reference>
<protein>
    <submittedName>
        <fullName evidence="1">Uncharacterized protein</fullName>
    </submittedName>
</protein>
<accession>A0ABV0YBS3</accession>
<gene>
    <name evidence="1" type="ORF">AMECASPLE_011360</name>
</gene>
<dbReference type="EMBL" id="JAHRIP010028898">
    <property type="protein sequence ID" value="MEQ2291235.1"/>
    <property type="molecule type" value="Genomic_DNA"/>
</dbReference>
<evidence type="ECO:0000313" key="1">
    <source>
        <dbReference type="EMBL" id="MEQ2291235.1"/>
    </source>
</evidence>